<dbReference type="RefSeq" id="WP_136643665.1">
    <property type="nucleotide sequence ID" value="NZ_QYRT01000060.1"/>
</dbReference>
<dbReference type="EMBL" id="QYRT01000060">
    <property type="protein sequence ID" value="TIH29575.1"/>
    <property type="molecule type" value="Genomic_DNA"/>
</dbReference>
<organism evidence="1 2">
    <name type="scientific">Subtercola vilae</name>
    <dbReference type="NCBI Taxonomy" id="2056433"/>
    <lineage>
        <taxon>Bacteria</taxon>
        <taxon>Bacillati</taxon>
        <taxon>Actinomycetota</taxon>
        <taxon>Actinomycetes</taxon>
        <taxon>Micrococcales</taxon>
        <taxon>Microbacteriaceae</taxon>
        <taxon>Subtercola</taxon>
    </lineage>
</organism>
<keyword evidence="2" id="KW-1185">Reference proteome</keyword>
<accession>A0A4T2BEC6</accession>
<dbReference type="Proteomes" id="UP000306192">
    <property type="component" value="Unassembled WGS sequence"/>
</dbReference>
<evidence type="ECO:0000313" key="2">
    <source>
        <dbReference type="Proteomes" id="UP000306192"/>
    </source>
</evidence>
<evidence type="ECO:0000313" key="1">
    <source>
        <dbReference type="EMBL" id="TIH29575.1"/>
    </source>
</evidence>
<dbReference type="AlphaFoldDB" id="A0A4T2BEC6"/>
<comment type="caution">
    <text evidence="1">The sequence shown here is derived from an EMBL/GenBank/DDBJ whole genome shotgun (WGS) entry which is preliminary data.</text>
</comment>
<proteinExistence type="predicted"/>
<protein>
    <submittedName>
        <fullName evidence="1">Uncharacterized protein</fullName>
    </submittedName>
</protein>
<sequence>MPTGSTHLVPSLSELVRVAKIDPAAAPEVLLIDSVQPFLLDRRRAISVRMALPQESPSSAASSWPDCLMNAEFTVVAVDGSHIRRFVQELKNLASIASQAPHRDHIRMLPINAESEPRLTTRPWLGLPDKIGSADLPALCLSIAARVAALPTTDTEFREARVRCGEHSVMRLQSVGSTVTAMELHPA</sequence>
<reference evidence="1 2" key="1">
    <citation type="journal article" date="2019" name="Microorganisms">
        <title>Systematic Affiliation and Genome Analysis of Subtercola vilae DB165(T) with Particular Emphasis on Cold Adaptation of an Isolate from a High-Altitude Cold Volcano Lake.</title>
        <authorList>
            <person name="Villalobos A.S."/>
            <person name="Wiese J."/>
            <person name="Imhoff J.F."/>
            <person name="Dorador C."/>
            <person name="Keller A."/>
            <person name="Hentschel U."/>
        </authorList>
    </citation>
    <scope>NUCLEOTIDE SEQUENCE [LARGE SCALE GENOMIC DNA]</scope>
    <source>
        <strain evidence="1 2">DB165</strain>
    </source>
</reference>
<name>A0A4T2BEC6_9MICO</name>
<gene>
    <name evidence="1" type="ORF">D4765_17865</name>
</gene>